<dbReference type="PANTHER" id="PTHR35121:SF4">
    <property type="entry name" value="SWIM-TYPE DOMAIN-CONTAINING PROTEIN"/>
    <property type="match status" value="1"/>
</dbReference>
<sequence length="108" mass="11943">MATVAAEVLLKCVFEGCISMQDMEIERRPYHRNCSCALHKSKGGFANSCSQHGKISYSKKESWKDCCLSSKATPHSSSSSLPLPGNTRLWIERSQTQLTLCRLAESSS</sequence>
<proteinExistence type="predicted"/>
<dbReference type="AlphaFoldDB" id="A0A835DH59"/>
<dbReference type="OrthoDB" id="1696465at2759"/>
<name>A0A835DH59_TETSI</name>
<evidence type="ECO:0000313" key="1">
    <source>
        <dbReference type="EMBL" id="KAF8400562.1"/>
    </source>
</evidence>
<evidence type="ECO:0000313" key="2">
    <source>
        <dbReference type="Proteomes" id="UP000655225"/>
    </source>
</evidence>
<gene>
    <name evidence="1" type="ORF">HHK36_013861</name>
</gene>
<dbReference type="Proteomes" id="UP000655225">
    <property type="component" value="Unassembled WGS sequence"/>
</dbReference>
<protein>
    <submittedName>
        <fullName evidence="1">Uncharacterized protein</fullName>
    </submittedName>
</protein>
<reference evidence="1 2" key="1">
    <citation type="submission" date="2020-04" db="EMBL/GenBank/DDBJ databases">
        <title>Plant Genome Project.</title>
        <authorList>
            <person name="Zhang R.-G."/>
        </authorList>
    </citation>
    <scope>NUCLEOTIDE SEQUENCE [LARGE SCALE GENOMIC DNA]</scope>
    <source>
        <strain evidence="1">YNK0</strain>
        <tissue evidence="1">Leaf</tissue>
    </source>
</reference>
<organism evidence="1 2">
    <name type="scientific">Tetracentron sinense</name>
    <name type="common">Spur-leaf</name>
    <dbReference type="NCBI Taxonomy" id="13715"/>
    <lineage>
        <taxon>Eukaryota</taxon>
        <taxon>Viridiplantae</taxon>
        <taxon>Streptophyta</taxon>
        <taxon>Embryophyta</taxon>
        <taxon>Tracheophyta</taxon>
        <taxon>Spermatophyta</taxon>
        <taxon>Magnoliopsida</taxon>
        <taxon>Trochodendrales</taxon>
        <taxon>Trochodendraceae</taxon>
        <taxon>Tetracentron</taxon>
    </lineage>
</organism>
<dbReference type="EMBL" id="JABCRI010000009">
    <property type="protein sequence ID" value="KAF8400562.1"/>
    <property type="molecule type" value="Genomic_DNA"/>
</dbReference>
<dbReference type="OMA" id="QTWGDSS"/>
<dbReference type="PANTHER" id="PTHR35121">
    <property type="entry name" value="HOMEODOMAIN PROTEIN 8, PUTATIVE-RELATED"/>
    <property type="match status" value="1"/>
</dbReference>
<comment type="caution">
    <text evidence="1">The sequence shown here is derived from an EMBL/GenBank/DDBJ whole genome shotgun (WGS) entry which is preliminary data.</text>
</comment>
<accession>A0A835DH59</accession>
<keyword evidence="2" id="KW-1185">Reference proteome</keyword>